<dbReference type="Proteomes" id="UP000287224">
    <property type="component" value="Unassembled WGS sequence"/>
</dbReference>
<dbReference type="Pfam" id="PF00672">
    <property type="entry name" value="HAMP"/>
    <property type="match status" value="1"/>
</dbReference>
<dbReference type="AlphaFoldDB" id="A0A401ZPD7"/>
<dbReference type="GO" id="GO:0016020">
    <property type="term" value="C:membrane"/>
    <property type="evidence" value="ECO:0007669"/>
    <property type="project" value="UniProtKB-SubCell"/>
</dbReference>
<evidence type="ECO:0000256" key="7">
    <source>
        <dbReference type="ARBA" id="ARBA00023012"/>
    </source>
</evidence>
<comment type="catalytic activity">
    <reaction evidence="1">
        <text>ATP + protein L-histidine = ADP + protein N-phospho-L-histidine.</text>
        <dbReference type="EC" id="2.7.13.3"/>
    </reaction>
</comment>
<dbReference type="Pfam" id="PF00512">
    <property type="entry name" value="HisKA"/>
    <property type="match status" value="1"/>
</dbReference>
<dbReference type="PANTHER" id="PTHR43711">
    <property type="entry name" value="TWO-COMPONENT HISTIDINE KINASE"/>
    <property type="match status" value="1"/>
</dbReference>
<evidence type="ECO:0000313" key="13">
    <source>
        <dbReference type="EMBL" id="GCE08702.1"/>
    </source>
</evidence>
<dbReference type="EC" id="2.7.13.3" evidence="3"/>
<dbReference type="CDD" id="cd00075">
    <property type="entry name" value="HATPase"/>
    <property type="match status" value="1"/>
</dbReference>
<dbReference type="EMBL" id="BIFQ01000002">
    <property type="protein sequence ID" value="GCE08702.1"/>
    <property type="molecule type" value="Genomic_DNA"/>
</dbReference>
<reference evidence="14" key="1">
    <citation type="submission" date="2018-12" db="EMBL/GenBank/DDBJ databases">
        <title>Tengunoibacter tsumagoiensis gen. nov., sp. nov., Dictyobacter kobayashii sp. nov., D. alpinus sp. nov., and D. joshuensis sp. nov. and description of Dictyobacteraceae fam. nov. within the order Ktedonobacterales isolated from Tengu-no-mugimeshi.</title>
        <authorList>
            <person name="Wang C.M."/>
            <person name="Zheng Y."/>
            <person name="Sakai Y."/>
            <person name="Toyoda A."/>
            <person name="Minakuchi Y."/>
            <person name="Abe K."/>
            <person name="Yokota A."/>
            <person name="Yabe S."/>
        </authorList>
    </citation>
    <scope>NUCLEOTIDE SEQUENCE [LARGE SCALE GENOMIC DNA]</scope>
    <source>
        <strain evidence="14">S-27</strain>
    </source>
</reference>
<dbReference type="PRINTS" id="PR00344">
    <property type="entry name" value="BCTRLSENSOR"/>
</dbReference>
<dbReference type="SMART" id="SM00388">
    <property type="entry name" value="HisKA"/>
    <property type="match status" value="1"/>
</dbReference>
<dbReference type="SMART" id="SM00304">
    <property type="entry name" value="HAMP"/>
    <property type="match status" value="1"/>
</dbReference>
<keyword evidence="7" id="KW-0902">Two-component regulatory system</keyword>
<dbReference type="FunFam" id="3.30.565.10:FF:000006">
    <property type="entry name" value="Sensor histidine kinase WalK"/>
    <property type="match status" value="1"/>
</dbReference>
<evidence type="ECO:0000256" key="9">
    <source>
        <dbReference type="SAM" id="Coils"/>
    </source>
</evidence>
<dbReference type="OrthoDB" id="9800372at2"/>
<dbReference type="InterPro" id="IPR004358">
    <property type="entry name" value="Sig_transdc_His_kin-like_C"/>
</dbReference>
<evidence type="ECO:0000256" key="2">
    <source>
        <dbReference type="ARBA" id="ARBA00004370"/>
    </source>
</evidence>
<accession>A0A401ZPD7</accession>
<dbReference type="InterPro" id="IPR050736">
    <property type="entry name" value="Sensor_HK_Regulatory"/>
</dbReference>
<dbReference type="PANTHER" id="PTHR43711:SF1">
    <property type="entry name" value="HISTIDINE KINASE 1"/>
    <property type="match status" value="1"/>
</dbReference>
<dbReference type="Pfam" id="PF02518">
    <property type="entry name" value="HATPase_c"/>
    <property type="match status" value="1"/>
</dbReference>
<dbReference type="SUPFAM" id="SSF158472">
    <property type="entry name" value="HAMP domain-like"/>
    <property type="match status" value="1"/>
</dbReference>
<feature type="coiled-coil region" evidence="9">
    <location>
        <begin position="274"/>
        <end position="311"/>
    </location>
</feature>
<feature type="transmembrane region" description="Helical" evidence="10">
    <location>
        <begin position="91"/>
        <end position="110"/>
    </location>
</feature>
<keyword evidence="6" id="KW-0418">Kinase</keyword>
<keyword evidence="14" id="KW-1185">Reference proteome</keyword>
<protein>
    <recommendedName>
        <fullName evidence="3">histidine kinase</fullName>
        <ecNumber evidence="3">2.7.13.3</ecNumber>
    </recommendedName>
</protein>
<dbReference type="InterPro" id="IPR003594">
    <property type="entry name" value="HATPase_dom"/>
</dbReference>
<comment type="caution">
    <text evidence="13">The sequence shown here is derived from an EMBL/GenBank/DDBJ whole genome shotgun (WGS) entry which is preliminary data.</text>
</comment>
<comment type="subcellular location">
    <subcellularLocation>
        <location evidence="2">Membrane</location>
    </subcellularLocation>
</comment>
<dbReference type="Gene3D" id="1.10.287.130">
    <property type="match status" value="1"/>
</dbReference>
<dbReference type="SUPFAM" id="SSF55874">
    <property type="entry name" value="ATPase domain of HSP90 chaperone/DNA topoisomerase II/histidine kinase"/>
    <property type="match status" value="1"/>
</dbReference>
<feature type="domain" description="HAMP" evidence="12">
    <location>
        <begin position="237"/>
        <end position="289"/>
    </location>
</feature>
<dbReference type="SUPFAM" id="SSF47384">
    <property type="entry name" value="Homodimeric domain of signal transducing histidine kinase"/>
    <property type="match status" value="1"/>
</dbReference>
<dbReference type="InterPro" id="IPR003661">
    <property type="entry name" value="HisK_dim/P_dom"/>
</dbReference>
<gene>
    <name evidence="13" type="ORF">KDAU_60310</name>
</gene>
<dbReference type="FunFam" id="1.10.287.130:FF:000001">
    <property type="entry name" value="Two-component sensor histidine kinase"/>
    <property type="match status" value="1"/>
</dbReference>
<dbReference type="InterPro" id="IPR036097">
    <property type="entry name" value="HisK_dim/P_sf"/>
</dbReference>
<feature type="transmembrane region" description="Helical" evidence="10">
    <location>
        <begin position="170"/>
        <end position="191"/>
    </location>
</feature>
<evidence type="ECO:0000256" key="5">
    <source>
        <dbReference type="ARBA" id="ARBA00022679"/>
    </source>
</evidence>
<feature type="transmembrane region" description="Helical" evidence="10">
    <location>
        <begin position="51"/>
        <end position="70"/>
    </location>
</feature>
<dbReference type="GO" id="GO:0000155">
    <property type="term" value="F:phosphorelay sensor kinase activity"/>
    <property type="evidence" value="ECO:0007669"/>
    <property type="project" value="InterPro"/>
</dbReference>
<keyword evidence="10" id="KW-1133">Transmembrane helix</keyword>
<dbReference type="Gene3D" id="3.30.565.10">
    <property type="entry name" value="Histidine kinase-like ATPase, C-terminal domain"/>
    <property type="match status" value="1"/>
</dbReference>
<dbReference type="RefSeq" id="WP_126601209.1">
    <property type="nucleotide sequence ID" value="NZ_BIFQ01000002.1"/>
</dbReference>
<dbReference type="InterPro" id="IPR003660">
    <property type="entry name" value="HAMP_dom"/>
</dbReference>
<keyword evidence="9" id="KW-0175">Coiled coil</keyword>
<dbReference type="CDD" id="cd00082">
    <property type="entry name" value="HisKA"/>
    <property type="match status" value="1"/>
</dbReference>
<evidence type="ECO:0000259" key="11">
    <source>
        <dbReference type="PROSITE" id="PS50109"/>
    </source>
</evidence>
<keyword evidence="4" id="KW-0597">Phosphoprotein</keyword>
<evidence type="ECO:0000256" key="6">
    <source>
        <dbReference type="ARBA" id="ARBA00022777"/>
    </source>
</evidence>
<feature type="transmembrane region" description="Helical" evidence="10">
    <location>
        <begin position="130"/>
        <end position="150"/>
    </location>
</feature>
<feature type="transmembrane region" description="Helical" evidence="10">
    <location>
        <begin position="203"/>
        <end position="235"/>
    </location>
</feature>
<dbReference type="InterPro" id="IPR005467">
    <property type="entry name" value="His_kinase_dom"/>
</dbReference>
<evidence type="ECO:0000256" key="4">
    <source>
        <dbReference type="ARBA" id="ARBA00022553"/>
    </source>
</evidence>
<organism evidence="13 14">
    <name type="scientific">Dictyobacter aurantiacus</name>
    <dbReference type="NCBI Taxonomy" id="1936993"/>
    <lineage>
        <taxon>Bacteria</taxon>
        <taxon>Bacillati</taxon>
        <taxon>Chloroflexota</taxon>
        <taxon>Ktedonobacteria</taxon>
        <taxon>Ktedonobacterales</taxon>
        <taxon>Dictyobacteraceae</taxon>
        <taxon>Dictyobacter</taxon>
    </lineage>
</organism>
<evidence type="ECO:0000256" key="3">
    <source>
        <dbReference type="ARBA" id="ARBA00012438"/>
    </source>
</evidence>
<dbReference type="PROSITE" id="PS50885">
    <property type="entry name" value="HAMP"/>
    <property type="match status" value="1"/>
</dbReference>
<keyword evidence="10" id="KW-0812">Transmembrane</keyword>
<name>A0A401ZPD7_9CHLR</name>
<evidence type="ECO:0000259" key="12">
    <source>
        <dbReference type="PROSITE" id="PS50885"/>
    </source>
</evidence>
<dbReference type="Gene3D" id="6.10.340.10">
    <property type="match status" value="1"/>
</dbReference>
<dbReference type="CDD" id="cd06225">
    <property type="entry name" value="HAMP"/>
    <property type="match status" value="1"/>
</dbReference>
<sequence>MMNKQAWRQTLLMHVTVGRALLEMLIIQSAMALILPAISPLTGSRSIPINGYGIQFFTLYCLFSVLCLAFRWRLRPAQRTVWQQLLTEIEVTGVLSFELFFSAWFFLWLFHQLDFLSLVSVSEGSQIGFFAVTLLGCIGFFSLRIVLHALAFWDRLRLKRLRWEVTHSHLMVVVIGSGIISAVIVLILLAVDFSTLFTDTRPLYLIISFLFAMFMCTVFTIACVLPPSILSSYIFTRRITRRIEQLARATSMLRSGDYSIRVNIEGEDEIAHLQADFNAMASALERTMRELKEERDNVQTLLNARRELIASVSHELRTPVATVRSYLESSLANWQQDQPPATLKQDMQTIEQQTIRLQSLINDLFTLARAEVGRLEMRCQPTNIELLVTRVVETIAPVAWRGSRVEVVAEVESSSPSFPYALVDGDRLEQILHNLIHNGVRHTSPGGIIAVAAQADERQIILQVKDTGEGIASDDLARIWDRFYRASHAQYGSGTGLGLAIVKELSEAMGGSVAVESVLGQGSCFTICIPRAQAATESIADGVFMSTQDIKTRPLPIL</sequence>
<dbReference type="InterPro" id="IPR036890">
    <property type="entry name" value="HATPase_C_sf"/>
</dbReference>
<dbReference type="PROSITE" id="PS50109">
    <property type="entry name" value="HIS_KIN"/>
    <property type="match status" value="1"/>
</dbReference>
<proteinExistence type="predicted"/>
<evidence type="ECO:0000256" key="8">
    <source>
        <dbReference type="ARBA" id="ARBA00023136"/>
    </source>
</evidence>
<evidence type="ECO:0000313" key="14">
    <source>
        <dbReference type="Proteomes" id="UP000287224"/>
    </source>
</evidence>
<feature type="transmembrane region" description="Helical" evidence="10">
    <location>
        <begin position="20"/>
        <end position="39"/>
    </location>
</feature>
<feature type="domain" description="Histidine kinase" evidence="11">
    <location>
        <begin position="311"/>
        <end position="533"/>
    </location>
</feature>
<evidence type="ECO:0000256" key="1">
    <source>
        <dbReference type="ARBA" id="ARBA00000085"/>
    </source>
</evidence>
<keyword evidence="5" id="KW-0808">Transferase</keyword>
<keyword evidence="8 10" id="KW-0472">Membrane</keyword>
<dbReference type="SMART" id="SM00387">
    <property type="entry name" value="HATPase_c"/>
    <property type="match status" value="1"/>
</dbReference>
<evidence type="ECO:0000256" key="10">
    <source>
        <dbReference type="SAM" id="Phobius"/>
    </source>
</evidence>